<feature type="domain" description="HTH lysR-type" evidence="5">
    <location>
        <begin position="1"/>
        <end position="58"/>
    </location>
</feature>
<reference evidence="7" key="2">
    <citation type="journal article" date="2019" name="MicrobiologyOpen">
        <title>High-quality draft genome sequence of Gaiella occulta isolated from a 150 meter deep mineral water borehole and comparison with the genome sequences of other deep-branching lineages of the phylum Actinobacteria.</title>
        <authorList>
            <person name="Severino R."/>
            <person name="Froufe H.J.C."/>
            <person name="Barroso C."/>
            <person name="Albuquerque L."/>
            <person name="Lobo-da-Cunha A."/>
            <person name="da Costa M.S."/>
            <person name="Egas C."/>
        </authorList>
    </citation>
    <scope>NUCLEOTIDE SEQUENCE [LARGE SCALE GENOMIC DNA]</scope>
    <source>
        <strain evidence="7">F2-233</strain>
    </source>
</reference>
<name>A0A7M2YVW9_9ACTN</name>
<evidence type="ECO:0000256" key="1">
    <source>
        <dbReference type="ARBA" id="ARBA00009437"/>
    </source>
</evidence>
<dbReference type="GO" id="GO:0000976">
    <property type="term" value="F:transcription cis-regulatory region binding"/>
    <property type="evidence" value="ECO:0007669"/>
    <property type="project" value="TreeGrafter"/>
</dbReference>
<keyword evidence="7" id="KW-1185">Reference proteome</keyword>
<dbReference type="FunFam" id="1.10.10.10:FF:000001">
    <property type="entry name" value="LysR family transcriptional regulator"/>
    <property type="match status" value="1"/>
</dbReference>
<evidence type="ECO:0000256" key="2">
    <source>
        <dbReference type="ARBA" id="ARBA00023015"/>
    </source>
</evidence>
<dbReference type="Proteomes" id="UP000254134">
    <property type="component" value="Unassembled WGS sequence"/>
</dbReference>
<dbReference type="AlphaFoldDB" id="A0A7M2YVW9"/>
<evidence type="ECO:0000256" key="3">
    <source>
        <dbReference type="ARBA" id="ARBA00023125"/>
    </source>
</evidence>
<keyword evidence="4" id="KW-0804">Transcription</keyword>
<dbReference type="GO" id="GO:0003700">
    <property type="term" value="F:DNA-binding transcription factor activity"/>
    <property type="evidence" value="ECO:0007669"/>
    <property type="project" value="InterPro"/>
</dbReference>
<keyword evidence="3" id="KW-0238">DNA-binding</keyword>
<dbReference type="EMBL" id="QQZY01000004">
    <property type="protein sequence ID" value="RDI74216.1"/>
    <property type="molecule type" value="Genomic_DNA"/>
</dbReference>
<dbReference type="OrthoDB" id="3181812at2"/>
<reference evidence="6 7" key="1">
    <citation type="submission" date="2018-07" db="EMBL/GenBank/DDBJ databases">
        <title>High-quality-draft genome sequence of Gaiella occulta.</title>
        <authorList>
            <person name="Severino R."/>
            <person name="Froufe H.J.C."/>
            <person name="Rainey F.A."/>
            <person name="Barroso C."/>
            <person name="Albuquerque L."/>
            <person name="Lobo-Da-Cunha A."/>
            <person name="Da Costa M.S."/>
            <person name="Egas C."/>
        </authorList>
    </citation>
    <scope>NUCLEOTIDE SEQUENCE [LARGE SCALE GENOMIC DNA]</scope>
    <source>
        <strain evidence="6 7">F2-233</strain>
    </source>
</reference>
<dbReference type="PANTHER" id="PTHR30126:SF94">
    <property type="entry name" value="LYSR FAMILY TRANSCRIPTIONAL REGULATOR"/>
    <property type="match status" value="1"/>
</dbReference>
<dbReference type="Gene3D" id="3.40.190.10">
    <property type="entry name" value="Periplasmic binding protein-like II"/>
    <property type="match status" value="2"/>
</dbReference>
<dbReference type="Pfam" id="PF03466">
    <property type="entry name" value="LysR_substrate"/>
    <property type="match status" value="1"/>
</dbReference>
<dbReference type="Pfam" id="PF00126">
    <property type="entry name" value="HTH_1"/>
    <property type="match status" value="1"/>
</dbReference>
<dbReference type="PANTHER" id="PTHR30126">
    <property type="entry name" value="HTH-TYPE TRANSCRIPTIONAL REGULATOR"/>
    <property type="match status" value="1"/>
</dbReference>
<keyword evidence="2" id="KW-0805">Transcription regulation</keyword>
<dbReference type="Gene3D" id="1.10.10.10">
    <property type="entry name" value="Winged helix-like DNA-binding domain superfamily/Winged helix DNA-binding domain"/>
    <property type="match status" value="1"/>
</dbReference>
<dbReference type="PRINTS" id="PR00039">
    <property type="entry name" value="HTHLYSR"/>
</dbReference>
<dbReference type="SUPFAM" id="SSF53850">
    <property type="entry name" value="Periplasmic binding protein-like II"/>
    <property type="match status" value="1"/>
</dbReference>
<dbReference type="InterPro" id="IPR005119">
    <property type="entry name" value="LysR_subst-bd"/>
</dbReference>
<proteinExistence type="inferred from homology"/>
<dbReference type="RefSeq" id="WP_114796223.1">
    <property type="nucleotide sequence ID" value="NZ_QQZY01000004.1"/>
</dbReference>
<evidence type="ECO:0000313" key="7">
    <source>
        <dbReference type="Proteomes" id="UP000254134"/>
    </source>
</evidence>
<evidence type="ECO:0000313" key="6">
    <source>
        <dbReference type="EMBL" id="RDI74216.1"/>
    </source>
</evidence>
<comment type="caution">
    <text evidence="6">The sequence shown here is derived from an EMBL/GenBank/DDBJ whole genome shotgun (WGS) entry which is preliminary data.</text>
</comment>
<evidence type="ECO:0000256" key="4">
    <source>
        <dbReference type="ARBA" id="ARBA00023163"/>
    </source>
</evidence>
<dbReference type="InterPro" id="IPR000847">
    <property type="entry name" value="LysR_HTH_N"/>
</dbReference>
<organism evidence="6 7">
    <name type="scientific">Gaiella occulta</name>
    <dbReference type="NCBI Taxonomy" id="1002870"/>
    <lineage>
        <taxon>Bacteria</taxon>
        <taxon>Bacillati</taxon>
        <taxon>Actinomycetota</taxon>
        <taxon>Thermoleophilia</taxon>
        <taxon>Gaiellales</taxon>
        <taxon>Gaiellaceae</taxon>
        <taxon>Gaiella</taxon>
    </lineage>
</organism>
<accession>A0A7M2YVW9</accession>
<protein>
    <submittedName>
        <fullName evidence="6">Transcriptional regulator</fullName>
    </submittedName>
</protein>
<gene>
    <name evidence="6" type="ORF">Gocc_1792</name>
</gene>
<sequence>MDTRQLAAFCAVVERRSFSQAAERLGVTQPAVSLQVRALEKRLGVQLLDRSGRRVEPTEAGSRLYRGAQRLLEIEETLLEEIAAEGQGALEGELAIGASTGPAAIAVPVLLCEFQQANPGVRIRLRVHDTQTVVDLVAGRELELGIVGAARRHRGVRFEPLLRDEVILICPPGHPFAGRTVAVDELRAERLIVMQEGAGVRQVVEDELRRMGTRLRDLDVRLELGLQESVRSAVIAGYGVTFISRTAVEADLAAGTLAEARLDGMDATREISLVRGAGRVSTRVAEAFAAFAHVRQG</sequence>
<dbReference type="InterPro" id="IPR036390">
    <property type="entry name" value="WH_DNA-bd_sf"/>
</dbReference>
<dbReference type="SUPFAM" id="SSF46785">
    <property type="entry name" value="Winged helix' DNA-binding domain"/>
    <property type="match status" value="1"/>
</dbReference>
<dbReference type="InterPro" id="IPR036388">
    <property type="entry name" value="WH-like_DNA-bd_sf"/>
</dbReference>
<evidence type="ECO:0000259" key="5">
    <source>
        <dbReference type="PROSITE" id="PS50931"/>
    </source>
</evidence>
<comment type="similarity">
    <text evidence="1">Belongs to the LysR transcriptional regulatory family.</text>
</comment>
<dbReference type="PROSITE" id="PS50931">
    <property type="entry name" value="HTH_LYSR"/>
    <property type="match status" value="1"/>
</dbReference>